<proteinExistence type="predicted"/>
<dbReference type="Proteomes" id="UP000823941">
    <property type="component" value="Chromosome 29"/>
</dbReference>
<keyword evidence="2" id="KW-1185">Reference proteome</keyword>
<organism evidence="1 2">
    <name type="scientific">Plutella xylostella</name>
    <name type="common">Diamondback moth</name>
    <name type="synonym">Plutella maculipennis</name>
    <dbReference type="NCBI Taxonomy" id="51655"/>
    <lineage>
        <taxon>Eukaryota</taxon>
        <taxon>Metazoa</taxon>
        <taxon>Ecdysozoa</taxon>
        <taxon>Arthropoda</taxon>
        <taxon>Hexapoda</taxon>
        <taxon>Insecta</taxon>
        <taxon>Pterygota</taxon>
        <taxon>Neoptera</taxon>
        <taxon>Endopterygota</taxon>
        <taxon>Lepidoptera</taxon>
        <taxon>Glossata</taxon>
        <taxon>Ditrysia</taxon>
        <taxon>Yponomeutoidea</taxon>
        <taxon>Plutellidae</taxon>
        <taxon>Plutella</taxon>
    </lineage>
</organism>
<accession>A0ABQ7PUL3</accession>
<evidence type="ECO:0000313" key="2">
    <source>
        <dbReference type="Proteomes" id="UP000823941"/>
    </source>
</evidence>
<dbReference type="EMBL" id="JAHIBW010000029">
    <property type="protein sequence ID" value="KAG7296130.1"/>
    <property type="molecule type" value="Genomic_DNA"/>
</dbReference>
<reference evidence="1 2" key="1">
    <citation type="submission" date="2021-06" db="EMBL/GenBank/DDBJ databases">
        <title>A haploid diamondback moth (Plutella xylostella L.) genome assembly resolves 31 chromosomes and identifies a diamide resistance mutation.</title>
        <authorList>
            <person name="Ward C.M."/>
            <person name="Perry K.D."/>
            <person name="Baker G."/>
            <person name="Powis K."/>
            <person name="Heckel D.G."/>
            <person name="Baxter S.W."/>
        </authorList>
    </citation>
    <scope>NUCLEOTIDE SEQUENCE [LARGE SCALE GENOMIC DNA]</scope>
    <source>
        <strain evidence="1 2">LV</strain>
        <tissue evidence="1">Single pupa</tissue>
    </source>
</reference>
<name>A0ABQ7PUL3_PLUXY</name>
<gene>
    <name evidence="1" type="ORF">JYU34_021227</name>
</gene>
<protein>
    <submittedName>
        <fullName evidence="1">Uncharacterized protein</fullName>
    </submittedName>
</protein>
<comment type="caution">
    <text evidence="1">The sequence shown here is derived from an EMBL/GenBank/DDBJ whole genome shotgun (WGS) entry which is preliminary data.</text>
</comment>
<sequence length="51" mass="5440">MYRRTWGGGDSATAGELGECALGAVQARLRHLAARSLPPSVESLKELNKSK</sequence>
<evidence type="ECO:0000313" key="1">
    <source>
        <dbReference type="EMBL" id="KAG7296130.1"/>
    </source>
</evidence>